<evidence type="ECO:0000313" key="4">
    <source>
        <dbReference type="Proteomes" id="UP000054921"/>
    </source>
</evidence>
<gene>
    <name evidence="3" type="ORF">Lche_1292</name>
</gene>
<feature type="region of interest" description="Disordered" evidence="1">
    <location>
        <begin position="38"/>
        <end position="59"/>
    </location>
</feature>
<dbReference type="AlphaFoldDB" id="A0A0W0S706"/>
<protein>
    <submittedName>
        <fullName evidence="3">IcmL-like protein</fullName>
    </submittedName>
</protein>
<sequence>MKKIIVCGALFHLSLVPIYAAQTPSILSESISTNFKSHQGIQKADTTNPKKNTTSKKPQSVGINCDYRISGDTQKIDKALVVRWAEYAVLHSFDFDFQSFDTQLKNLRACYTKNGWTSFVNALHDSKNINSIKTQNLMVSSSLDGEVQLIDTQENQWQMNVPIKVFYKNDKEEVTHFLNVYIVISWRNAFKLGIAQIVATPRAAPLSQKAITIREAMKGFSLSVTQQMDNVENIQKTVGSFLTSLFTRAPIKSFSELDKALNLPKLCLKSVRDDAKKTRPQLQKHQVQNHKKSMEAQPVNLASIDKNPEEVVAIANPSKANGFEWAQNQLLAIKSDFVDTKLPQLFTYLKEQGAVGLKVALEHLDKIETLKTQNLDSQQRDKKRQLAKNKKNQWNISFPMQLVHPNDKNQITQLNVNLTIGRKNSGELVILKTNAIPSVNSSSFNHAEVLVSNAHIPSINQRPGSMQQTNKIQPVQALELLQATQVPKIIFNTTSELLKTPEAINCEFKVPDGITKIDEELVKKWAENAAIQSFDFNSDSIDTQLQKLKSCYTAKGWEHFKNALDKSGNIEAIKSQNLMMSSKVSGQTKLIATRNNQWNMELLLQVVYQNKQIKVIKFLNVDLTMERKPSGDFGIARIIATLNDPANANTAVTHLSNKNIDPVQKAQQVQAEQQKKAELIDCDYKVSAETHEINENIISDWAQYAVTKSFNFDSEAIDLQLKKLQSCYTEQAWYEFISSLEKSGNMRTFKTKKLRATSQIDGKIQIVESRDNTWTLTLPLKINYQYENGNVIQLLKVDLTIGRKNTGGLGIIQLNSSLRVASIPRSMELLANPEYAFG</sequence>
<evidence type="ECO:0000256" key="1">
    <source>
        <dbReference type="SAM" id="MobiDB-lite"/>
    </source>
</evidence>
<proteinExistence type="predicted"/>
<comment type="caution">
    <text evidence="3">The sequence shown here is derived from an EMBL/GenBank/DDBJ whole genome shotgun (WGS) entry which is preliminary data.</text>
</comment>
<dbReference type="Pfam" id="PF11393">
    <property type="entry name" value="T4BSS_DotI_IcmL"/>
    <property type="match status" value="3"/>
</dbReference>
<evidence type="ECO:0000256" key="2">
    <source>
        <dbReference type="SAM" id="SignalP"/>
    </source>
</evidence>
<dbReference type="InterPro" id="IPR021055">
    <property type="entry name" value="T4BSS_IcmL/DotI"/>
</dbReference>
<accession>A0A0W0S706</accession>
<dbReference type="RefSeq" id="WP_058387603.1">
    <property type="nucleotide sequence ID" value="NZ_LNXW01000013.1"/>
</dbReference>
<reference evidence="3 4" key="1">
    <citation type="submission" date="2015-11" db="EMBL/GenBank/DDBJ databases">
        <title>Genomic analysis of 38 Legionella species identifies large and diverse effector repertoires.</title>
        <authorList>
            <person name="Burstein D."/>
            <person name="Amaro F."/>
            <person name="Zusman T."/>
            <person name="Lifshitz Z."/>
            <person name="Cohen O."/>
            <person name="Gilbert J.A."/>
            <person name="Pupko T."/>
            <person name="Shuman H.A."/>
            <person name="Segal G."/>
        </authorList>
    </citation>
    <scope>NUCLEOTIDE SEQUENCE [LARGE SCALE GENOMIC DNA]</scope>
    <source>
        <strain evidence="3 4">ORW</strain>
    </source>
</reference>
<dbReference type="OrthoDB" id="5635868at2"/>
<name>A0A0W0S706_9GAMM</name>
<feature type="compositionally biased region" description="Low complexity" evidence="1">
    <location>
        <begin position="46"/>
        <end position="58"/>
    </location>
</feature>
<evidence type="ECO:0000313" key="3">
    <source>
        <dbReference type="EMBL" id="KTC79272.1"/>
    </source>
</evidence>
<feature type="chain" id="PRO_5006911654" evidence="2">
    <location>
        <begin position="21"/>
        <end position="838"/>
    </location>
</feature>
<organism evidence="3 4">
    <name type="scientific">Legionella cherrii</name>
    <dbReference type="NCBI Taxonomy" id="28084"/>
    <lineage>
        <taxon>Bacteria</taxon>
        <taxon>Pseudomonadati</taxon>
        <taxon>Pseudomonadota</taxon>
        <taxon>Gammaproteobacteria</taxon>
        <taxon>Legionellales</taxon>
        <taxon>Legionellaceae</taxon>
        <taxon>Legionella</taxon>
    </lineage>
</organism>
<keyword evidence="2" id="KW-0732">Signal</keyword>
<dbReference type="CDD" id="cd16385">
    <property type="entry name" value="IcmL"/>
    <property type="match status" value="3"/>
</dbReference>
<dbReference type="Proteomes" id="UP000054921">
    <property type="component" value="Unassembled WGS sequence"/>
</dbReference>
<dbReference type="PATRIC" id="fig|28084.5.peg.1410"/>
<feature type="signal peptide" evidence="2">
    <location>
        <begin position="1"/>
        <end position="20"/>
    </location>
</feature>
<dbReference type="EMBL" id="LNXW01000013">
    <property type="protein sequence ID" value="KTC79272.1"/>
    <property type="molecule type" value="Genomic_DNA"/>
</dbReference>